<evidence type="ECO:0000256" key="1">
    <source>
        <dbReference type="ARBA" id="ARBA00023054"/>
    </source>
</evidence>
<proteinExistence type="predicted"/>
<feature type="transmembrane region" description="Helical" evidence="4">
    <location>
        <begin position="20"/>
        <end position="37"/>
    </location>
</feature>
<dbReference type="PANTHER" id="PTHR31342:SF4">
    <property type="entry name" value="ACTIN BINDING PROTEIN FAMILY"/>
    <property type="match status" value="1"/>
</dbReference>
<dbReference type="GO" id="GO:0072699">
    <property type="term" value="P:protein localization to cortical microtubule cytoskeleton"/>
    <property type="evidence" value="ECO:0007669"/>
    <property type="project" value="TreeGrafter"/>
</dbReference>
<evidence type="ECO:0008006" key="7">
    <source>
        <dbReference type="Google" id="ProtNLM"/>
    </source>
</evidence>
<feature type="region of interest" description="Disordered" evidence="3">
    <location>
        <begin position="548"/>
        <end position="576"/>
    </location>
</feature>
<feature type="coiled-coil region" evidence="2">
    <location>
        <begin position="213"/>
        <end position="424"/>
    </location>
</feature>
<dbReference type="EMBL" id="CP136891">
    <property type="protein sequence ID" value="WOK96893.1"/>
    <property type="molecule type" value="Genomic_DNA"/>
</dbReference>
<dbReference type="GO" id="GO:0055028">
    <property type="term" value="C:cortical microtubule"/>
    <property type="evidence" value="ECO:0007669"/>
    <property type="project" value="TreeGrafter"/>
</dbReference>
<organism evidence="5 6">
    <name type="scientific">Canna indica</name>
    <name type="common">Indian-shot</name>
    <dbReference type="NCBI Taxonomy" id="4628"/>
    <lineage>
        <taxon>Eukaryota</taxon>
        <taxon>Viridiplantae</taxon>
        <taxon>Streptophyta</taxon>
        <taxon>Embryophyta</taxon>
        <taxon>Tracheophyta</taxon>
        <taxon>Spermatophyta</taxon>
        <taxon>Magnoliopsida</taxon>
        <taxon>Liliopsida</taxon>
        <taxon>Zingiberales</taxon>
        <taxon>Cannaceae</taxon>
        <taxon>Canna</taxon>
    </lineage>
</organism>
<keyword evidence="4" id="KW-0472">Membrane</keyword>
<gene>
    <name evidence="5" type="ORF">Cni_G05601</name>
</gene>
<feature type="compositionally biased region" description="Low complexity" evidence="3">
    <location>
        <begin position="567"/>
        <end position="576"/>
    </location>
</feature>
<name>A0AAQ3Q3W7_9LILI</name>
<dbReference type="AlphaFoldDB" id="A0AAQ3Q3W7"/>
<keyword evidence="1 2" id="KW-0175">Coiled coil</keyword>
<accession>A0AAQ3Q3W7</accession>
<dbReference type="Proteomes" id="UP001327560">
    <property type="component" value="Chromosome 2"/>
</dbReference>
<evidence type="ECO:0000256" key="2">
    <source>
        <dbReference type="SAM" id="Coils"/>
    </source>
</evidence>
<sequence length="706" mass="78584">MRHEGMELVVRGRGDVNPLYIRIGVALALSLVGFMAARRGSRARPRARASSCSRPRPSPGCSSTVTSLASSKLYLSYFWTFKMLKTSEIMHQNLIFTASDVDFHLQFLLSGIKSRAIGKINGVGLKELRTLKGDETLAKIINGTSTTTITTTTTTTTTVNGLSPRSKSSDHDDEGFLLSEFSDLVMKELRSNGRDLEITTTTSMPTRAEIKDVSAMEQEITKLRNLVWSLQEKERSLELQLLEYYGMQEQEAAVRELESQLKINSVEAKLYALKVESLQAENMRLLAKLSDYSRAVNELEAARVTIKLLKKKMKTDGEQAQEKIASLHQRLSALQCEEQEAKENEEMGRKFKRLKELEDETAELKRINSRLTDENSELATKLNSAQSSLSSVLKDEEADALKEINSLRESNEKLTKDIDQLQTDRYADVEELVYLRWVNACLRYELRNYQPLPGKTIARDLSKKLSPRSEEKAKQLILEYANCGGDQEKSLSSADFDYDYCLSSQASTGEAEDSSVVGISSSSKQSANTKKKKFLSKLKKLVLGKDSSNNKLSTADRAPIPRTLSAGSSGRRVSLSTSSIDDMIGRDSYGSFSSITTEELNNPGNQAYRMDGQADERCQNNEDSWSQVYSRQSSVDLEEEGKDQSYKRQAATPYRYEGMVSGEGNAGDFGTSDTTPEKADIMKFAVALQKTRGTCKVNGRSASFSG</sequence>
<dbReference type="PANTHER" id="PTHR31342">
    <property type="entry name" value="PROTEIN CHUP1, CHLOROPLASTIC"/>
    <property type="match status" value="1"/>
</dbReference>
<evidence type="ECO:0000313" key="5">
    <source>
        <dbReference type="EMBL" id="WOK96893.1"/>
    </source>
</evidence>
<keyword evidence="6" id="KW-1185">Reference proteome</keyword>
<evidence type="ECO:0000313" key="6">
    <source>
        <dbReference type="Proteomes" id="UP001327560"/>
    </source>
</evidence>
<dbReference type="InterPro" id="IPR040265">
    <property type="entry name" value="CHUP1/IPGA1-like"/>
</dbReference>
<evidence type="ECO:0000256" key="3">
    <source>
        <dbReference type="SAM" id="MobiDB-lite"/>
    </source>
</evidence>
<reference evidence="5 6" key="1">
    <citation type="submission" date="2023-10" db="EMBL/GenBank/DDBJ databases">
        <title>Chromosome-scale genome assembly provides insights into flower coloration mechanisms of Canna indica.</title>
        <authorList>
            <person name="Li C."/>
        </authorList>
    </citation>
    <scope>NUCLEOTIDE SEQUENCE [LARGE SCALE GENOMIC DNA]</scope>
    <source>
        <tissue evidence="5">Flower</tissue>
    </source>
</reference>
<protein>
    <recommendedName>
        <fullName evidence="7">Protein CHUP1, chloroplastic</fullName>
    </recommendedName>
</protein>
<keyword evidence="4" id="KW-0812">Transmembrane</keyword>
<keyword evidence="4" id="KW-1133">Transmembrane helix</keyword>
<evidence type="ECO:0000256" key="4">
    <source>
        <dbReference type="SAM" id="Phobius"/>
    </source>
</evidence>